<accession>A0ABM8VVY6</accession>
<keyword evidence="2" id="KW-1185">Reference proteome</keyword>
<name>A0ABM8VVY6_GIGMA</name>
<protein>
    <submittedName>
        <fullName evidence="1">23426_t:CDS:1</fullName>
    </submittedName>
</protein>
<reference evidence="1 2" key="1">
    <citation type="submission" date="2021-06" db="EMBL/GenBank/DDBJ databases">
        <authorList>
            <person name="Kallberg Y."/>
            <person name="Tangrot J."/>
            <person name="Rosling A."/>
        </authorList>
    </citation>
    <scope>NUCLEOTIDE SEQUENCE [LARGE SCALE GENOMIC DNA]</scope>
    <source>
        <strain evidence="1 2">120-4 pot B 10/14</strain>
    </source>
</reference>
<evidence type="ECO:0000313" key="2">
    <source>
        <dbReference type="Proteomes" id="UP000789901"/>
    </source>
</evidence>
<organism evidence="1 2">
    <name type="scientific">Gigaspora margarita</name>
    <dbReference type="NCBI Taxonomy" id="4874"/>
    <lineage>
        <taxon>Eukaryota</taxon>
        <taxon>Fungi</taxon>
        <taxon>Fungi incertae sedis</taxon>
        <taxon>Mucoromycota</taxon>
        <taxon>Glomeromycotina</taxon>
        <taxon>Glomeromycetes</taxon>
        <taxon>Diversisporales</taxon>
        <taxon>Gigasporaceae</taxon>
        <taxon>Gigaspora</taxon>
    </lineage>
</organism>
<gene>
    <name evidence="1" type="ORF">GMARGA_LOCUS259</name>
</gene>
<comment type="caution">
    <text evidence="1">The sequence shown here is derived from an EMBL/GenBank/DDBJ whole genome shotgun (WGS) entry which is preliminary data.</text>
</comment>
<dbReference type="EMBL" id="CAJVQB010000035">
    <property type="protein sequence ID" value="CAG8460062.1"/>
    <property type="molecule type" value="Genomic_DNA"/>
</dbReference>
<proteinExistence type="predicted"/>
<dbReference type="Proteomes" id="UP000789901">
    <property type="component" value="Unassembled WGS sequence"/>
</dbReference>
<sequence>MTFFEQTNDDETHWSSECCTTISSPGTINLNSPLSQDDYYAIMHSHLNVDLNLSQACCSLSECSNMIGSLGSVELNLPLTRQQPSAMLDSSEFRDVFFFGINIQAITPRNQTYCTKTFTQKFNMKNTRMMNYETFISFELSDSSSENETDDCNINSRRKYSFYIKVNDAFNSFEEIGKKNLISMLWNVDLQSEKGVPIHMRNGSVWNATW</sequence>
<evidence type="ECO:0000313" key="1">
    <source>
        <dbReference type="EMBL" id="CAG8460062.1"/>
    </source>
</evidence>